<dbReference type="InterPro" id="IPR027417">
    <property type="entry name" value="P-loop_NTPase"/>
</dbReference>
<protein>
    <submittedName>
        <fullName evidence="6">LuxR C-terminal-related transcriptional regulator</fullName>
    </submittedName>
</protein>
<dbReference type="Pfam" id="PF00196">
    <property type="entry name" value="GerE"/>
    <property type="match status" value="1"/>
</dbReference>
<evidence type="ECO:0000259" key="5">
    <source>
        <dbReference type="PROSITE" id="PS50043"/>
    </source>
</evidence>
<evidence type="ECO:0000256" key="3">
    <source>
        <dbReference type="ARBA" id="ARBA00023163"/>
    </source>
</evidence>
<reference evidence="6 7" key="1">
    <citation type="journal article" date="2024" name="Int. J. Syst. Evol. Microbiol.">
        <title>Virgibacillus tibetensis sp. nov., isolated from salt lake on the Tibetan Plateau of China.</title>
        <authorList>
            <person name="Phurbu D."/>
            <person name="Liu Z.-X."/>
            <person name="Wang R."/>
            <person name="Zheng Y.-Y."/>
            <person name="Liu H.-C."/>
            <person name="Zhou Y.-G."/>
            <person name="Yu Y.-J."/>
            <person name="Li A.-H."/>
        </authorList>
    </citation>
    <scope>NUCLEOTIDE SEQUENCE [LARGE SCALE GENOMIC DNA]</scope>
    <source>
        <strain evidence="6 7">C22-A2</strain>
    </source>
</reference>
<dbReference type="SUPFAM" id="SSF52540">
    <property type="entry name" value="P-loop containing nucleoside triphosphate hydrolases"/>
    <property type="match status" value="1"/>
</dbReference>
<dbReference type="SUPFAM" id="SSF46894">
    <property type="entry name" value="C-terminal effector domain of the bipartite response regulators"/>
    <property type="match status" value="1"/>
</dbReference>
<comment type="caution">
    <text evidence="6">The sequence shown here is derived from an EMBL/GenBank/DDBJ whole genome shotgun (WGS) entry which is preliminary data.</text>
</comment>
<keyword evidence="3" id="KW-0804">Transcription</keyword>
<dbReference type="EMBL" id="JARZFX010000002">
    <property type="protein sequence ID" value="MEC5423024.1"/>
    <property type="molecule type" value="Genomic_DNA"/>
</dbReference>
<accession>A0ABU6KDY2</accession>
<feature type="domain" description="HTH luxR-type" evidence="5">
    <location>
        <begin position="616"/>
        <end position="681"/>
    </location>
</feature>
<dbReference type="Gene3D" id="1.10.10.10">
    <property type="entry name" value="Winged helix-like DNA-binding domain superfamily/Winged helix DNA-binding domain"/>
    <property type="match status" value="1"/>
</dbReference>
<evidence type="ECO:0000256" key="1">
    <source>
        <dbReference type="ARBA" id="ARBA00023015"/>
    </source>
</evidence>
<dbReference type="PROSITE" id="PS00622">
    <property type="entry name" value="HTH_LUXR_1"/>
    <property type="match status" value="1"/>
</dbReference>
<dbReference type="CDD" id="cd06170">
    <property type="entry name" value="LuxR_C_like"/>
    <property type="match status" value="1"/>
</dbReference>
<dbReference type="InterPro" id="IPR036388">
    <property type="entry name" value="WH-like_DNA-bd_sf"/>
</dbReference>
<feature type="region of interest" description="Disordered" evidence="4">
    <location>
        <begin position="669"/>
        <end position="691"/>
    </location>
</feature>
<evidence type="ECO:0000313" key="7">
    <source>
        <dbReference type="Proteomes" id="UP001335737"/>
    </source>
</evidence>
<dbReference type="PANTHER" id="PTHR44688">
    <property type="entry name" value="DNA-BINDING TRANSCRIPTIONAL ACTIVATOR DEVR_DOSR"/>
    <property type="match status" value="1"/>
</dbReference>
<keyword evidence="2" id="KW-0238">DNA-binding</keyword>
<evidence type="ECO:0000313" key="6">
    <source>
        <dbReference type="EMBL" id="MEC5423024.1"/>
    </source>
</evidence>
<sequence>MKYETKRTSTESKSMDAIINETEESFFVGRKEELELFTNWLEQDFQDFKVLHLYGTGGVGNTFLLNAYARIAEKRRVPFLKMDSQDFIHTPAGFSEHVLSLLGTLYIDAVNSSESVEPPNTLTVLNSIAEKGRIIIAIDTYEQMEDLDRWFRNILIRELHPNVVVLLAGRNKLRGEWSDSPTWRTLINQIELKDFTFVQSKYYLKKCGINKEQLIRNIWQFTEGHPLTLTLVTLSKIGSNTSQSSDNLSDNKSQLLIELTERWLKEVKNEETQHLLYVAALFHHFDQTSLSAVLDYDVSFTAFNELITLSFIRTVKNGWAMHDLIRDAIQIELKHRAPEQYNCISKHITDYFYRRTIETRSPNDIAQFFYHLRNDFIQTAFFQNSMNSYMYLEPVGAYNFQEVIAFFEFKKKNLQESEAAFYNRTADKSYYFHASLQHNKKELEFLGPEYIKKIGCHSANLLKNKIMETIGLSIIVPINENTLPYLATEPVSRAYFNQLSDKEIAYFNVPPNENAGWYIRHLDYTDPKDTSAHSFLLYNLFTLLLPGGKIITSSPVTFFQDLLKNLGFEEVLEAISYDFGNDIPSPTYMLDVRGTKLDAYLKQFTENTSVQYKMKIIADTFSFTNKEIEIVKLIMEGCSNLEIASKLFIAEITVKKHVSRILKKANAKNRAQLARTRRSSGNSRHDSYLSA</sequence>
<dbReference type="RefSeq" id="WP_327606593.1">
    <property type="nucleotide sequence ID" value="NZ_JARZFX010000002.1"/>
</dbReference>
<dbReference type="Proteomes" id="UP001335737">
    <property type="component" value="Unassembled WGS sequence"/>
</dbReference>
<dbReference type="PANTHER" id="PTHR44688:SF16">
    <property type="entry name" value="DNA-BINDING TRANSCRIPTIONAL ACTIVATOR DEVR_DOSR"/>
    <property type="match status" value="1"/>
</dbReference>
<evidence type="ECO:0000256" key="4">
    <source>
        <dbReference type="SAM" id="MobiDB-lite"/>
    </source>
</evidence>
<dbReference type="PRINTS" id="PR00038">
    <property type="entry name" value="HTHLUXR"/>
</dbReference>
<organism evidence="6 7">
    <name type="scientific">Virgibacillus tibetensis</name>
    <dbReference type="NCBI Taxonomy" id="3042313"/>
    <lineage>
        <taxon>Bacteria</taxon>
        <taxon>Bacillati</taxon>
        <taxon>Bacillota</taxon>
        <taxon>Bacilli</taxon>
        <taxon>Bacillales</taxon>
        <taxon>Bacillaceae</taxon>
        <taxon>Virgibacillus</taxon>
    </lineage>
</organism>
<dbReference type="InterPro" id="IPR016032">
    <property type="entry name" value="Sig_transdc_resp-reg_C-effctor"/>
</dbReference>
<dbReference type="SMART" id="SM00421">
    <property type="entry name" value="HTH_LUXR"/>
    <property type="match status" value="1"/>
</dbReference>
<gene>
    <name evidence="6" type="ORF">QGM71_05860</name>
</gene>
<name>A0ABU6KDY2_9BACI</name>
<keyword evidence="1" id="KW-0805">Transcription regulation</keyword>
<dbReference type="PROSITE" id="PS50043">
    <property type="entry name" value="HTH_LUXR_2"/>
    <property type="match status" value="1"/>
</dbReference>
<dbReference type="Gene3D" id="3.40.50.300">
    <property type="entry name" value="P-loop containing nucleotide triphosphate hydrolases"/>
    <property type="match status" value="1"/>
</dbReference>
<evidence type="ECO:0000256" key="2">
    <source>
        <dbReference type="ARBA" id="ARBA00023125"/>
    </source>
</evidence>
<proteinExistence type="predicted"/>
<keyword evidence="7" id="KW-1185">Reference proteome</keyword>
<dbReference type="InterPro" id="IPR000792">
    <property type="entry name" value="Tscrpt_reg_LuxR_C"/>
</dbReference>